<dbReference type="GeneID" id="71988424"/>
<dbReference type="PANTHER" id="PTHR16631:SF24">
    <property type="entry name" value="FAMILY 17 GLUCOSIDASE SCW11-RELATED"/>
    <property type="match status" value="1"/>
</dbReference>
<evidence type="ECO:0000313" key="15">
    <source>
        <dbReference type="EMBL" id="UJO14831.1"/>
    </source>
</evidence>
<dbReference type="Gene3D" id="3.20.20.80">
    <property type="entry name" value="Glycosidases"/>
    <property type="match status" value="2"/>
</dbReference>
<feature type="region of interest" description="Disordered" evidence="13">
    <location>
        <begin position="94"/>
        <end position="212"/>
    </location>
</feature>
<evidence type="ECO:0000256" key="14">
    <source>
        <dbReference type="SAM" id="SignalP"/>
    </source>
</evidence>
<dbReference type="PRINTS" id="PR01217">
    <property type="entry name" value="PRICHEXTENSN"/>
</dbReference>
<protein>
    <recommendedName>
        <fullName evidence="9">Probable beta-glucosidase btgE</fullName>
    </recommendedName>
    <alternativeName>
        <fullName evidence="10">Beta-D-glucoside glucohydrolase btgE</fullName>
    </alternativeName>
    <alternativeName>
        <fullName evidence="12">Cellobiase btgE</fullName>
    </alternativeName>
    <alternativeName>
        <fullName evidence="11">Gentiobiase btgE</fullName>
    </alternativeName>
</protein>
<evidence type="ECO:0000256" key="11">
    <source>
        <dbReference type="ARBA" id="ARBA00041516"/>
    </source>
</evidence>
<evidence type="ECO:0000256" key="8">
    <source>
        <dbReference type="ARBA" id="ARBA00024983"/>
    </source>
</evidence>
<evidence type="ECO:0000256" key="6">
    <source>
        <dbReference type="ARBA" id="ARBA00022801"/>
    </source>
</evidence>
<dbReference type="InterPro" id="IPR017853">
    <property type="entry name" value="GH"/>
</dbReference>
<dbReference type="GO" id="GO:0005576">
    <property type="term" value="C:extracellular region"/>
    <property type="evidence" value="ECO:0007669"/>
    <property type="project" value="TreeGrafter"/>
</dbReference>
<dbReference type="OrthoDB" id="4082933at2759"/>
<evidence type="ECO:0000256" key="7">
    <source>
        <dbReference type="ARBA" id="ARBA00023295"/>
    </source>
</evidence>
<keyword evidence="6" id="KW-0378">Hydrolase</keyword>
<dbReference type="Proteomes" id="UP000756132">
    <property type="component" value="Chromosome 3"/>
</dbReference>
<evidence type="ECO:0000256" key="10">
    <source>
        <dbReference type="ARBA" id="ARBA00041495"/>
    </source>
</evidence>
<keyword evidence="4" id="KW-0964">Secreted</keyword>
<comment type="subcellular location">
    <subcellularLocation>
        <location evidence="1">Secreted</location>
        <location evidence="1">Cell wall</location>
    </subcellularLocation>
</comment>
<dbReference type="GO" id="GO:0071555">
    <property type="term" value="P:cell wall organization"/>
    <property type="evidence" value="ECO:0007669"/>
    <property type="project" value="TreeGrafter"/>
</dbReference>
<evidence type="ECO:0000256" key="2">
    <source>
        <dbReference type="ARBA" id="ARBA00008773"/>
    </source>
</evidence>
<dbReference type="GO" id="GO:0009277">
    <property type="term" value="C:fungal-type cell wall"/>
    <property type="evidence" value="ECO:0007669"/>
    <property type="project" value="TreeGrafter"/>
</dbReference>
<gene>
    <name evidence="15" type="ORF">CLAFUR5_08546</name>
</gene>
<evidence type="ECO:0000256" key="3">
    <source>
        <dbReference type="ARBA" id="ARBA00022512"/>
    </source>
</evidence>
<dbReference type="GO" id="GO:0042973">
    <property type="term" value="F:glucan endo-1,3-beta-D-glucosidase activity"/>
    <property type="evidence" value="ECO:0007669"/>
    <property type="project" value="TreeGrafter"/>
</dbReference>
<dbReference type="EMBL" id="CP090165">
    <property type="protein sequence ID" value="UJO14831.1"/>
    <property type="molecule type" value="Genomic_DNA"/>
</dbReference>
<comment type="similarity">
    <text evidence="2">Belongs to the glycosyl hydrolase 17 family.</text>
</comment>
<dbReference type="KEGG" id="ffu:CLAFUR5_08546"/>
<proteinExistence type="inferred from homology"/>
<comment type="function">
    <text evidence="8">Beta-glucosidases are one of a number of cellulolytic enzymes involved in the degradation of cellulosic biomass. Catalyzes the last step releasing glucose from the inhibitory cellobiose.</text>
</comment>
<keyword evidence="3" id="KW-0134">Cell wall</keyword>
<dbReference type="RefSeq" id="XP_047759197.1">
    <property type="nucleotide sequence ID" value="XM_047907694.1"/>
</dbReference>
<evidence type="ECO:0000256" key="13">
    <source>
        <dbReference type="SAM" id="MobiDB-lite"/>
    </source>
</evidence>
<dbReference type="SUPFAM" id="SSF51445">
    <property type="entry name" value="(Trans)glycosidases"/>
    <property type="match status" value="1"/>
</dbReference>
<evidence type="ECO:0000256" key="9">
    <source>
        <dbReference type="ARBA" id="ARBA00039284"/>
    </source>
</evidence>
<dbReference type="InterPro" id="IPR050732">
    <property type="entry name" value="Beta-glucan_modifiers"/>
</dbReference>
<keyword evidence="5 14" id="KW-0732">Signal</keyword>
<evidence type="ECO:0000256" key="5">
    <source>
        <dbReference type="ARBA" id="ARBA00022729"/>
    </source>
</evidence>
<organism evidence="15 16">
    <name type="scientific">Passalora fulva</name>
    <name type="common">Tomato leaf mold</name>
    <name type="synonym">Cladosporium fulvum</name>
    <dbReference type="NCBI Taxonomy" id="5499"/>
    <lineage>
        <taxon>Eukaryota</taxon>
        <taxon>Fungi</taxon>
        <taxon>Dikarya</taxon>
        <taxon>Ascomycota</taxon>
        <taxon>Pezizomycotina</taxon>
        <taxon>Dothideomycetes</taxon>
        <taxon>Dothideomycetidae</taxon>
        <taxon>Mycosphaerellales</taxon>
        <taxon>Mycosphaerellaceae</taxon>
        <taxon>Fulvia</taxon>
    </lineage>
</organism>
<accession>A0A9Q8LCF1</accession>
<keyword evidence="16" id="KW-1185">Reference proteome</keyword>
<feature type="compositionally biased region" description="Low complexity" evidence="13">
    <location>
        <begin position="174"/>
        <end position="188"/>
    </location>
</feature>
<dbReference type="GO" id="GO:0009986">
    <property type="term" value="C:cell surface"/>
    <property type="evidence" value="ECO:0007669"/>
    <property type="project" value="TreeGrafter"/>
</dbReference>
<reference evidence="15" key="2">
    <citation type="journal article" date="2022" name="Microb. Genom.">
        <title>A chromosome-scale genome assembly of the tomato pathogen Cladosporium fulvum reveals a compartmentalized genome architecture and the presence of a dispensable chromosome.</title>
        <authorList>
            <person name="Zaccaron A.Z."/>
            <person name="Chen L.H."/>
            <person name="Samaras A."/>
            <person name="Stergiopoulos I."/>
        </authorList>
    </citation>
    <scope>NUCLEOTIDE SEQUENCE</scope>
    <source>
        <strain evidence="15">Race5_Kim</strain>
    </source>
</reference>
<feature type="signal peptide" evidence="14">
    <location>
        <begin position="1"/>
        <end position="17"/>
    </location>
</feature>
<feature type="chain" id="PRO_5040254765" description="Probable beta-glucosidase btgE" evidence="14">
    <location>
        <begin position="18"/>
        <end position="478"/>
    </location>
</feature>
<evidence type="ECO:0000256" key="12">
    <source>
        <dbReference type="ARBA" id="ARBA00042762"/>
    </source>
</evidence>
<dbReference type="PANTHER" id="PTHR16631">
    <property type="entry name" value="GLUCAN 1,3-BETA-GLUCOSIDASE"/>
    <property type="match status" value="1"/>
</dbReference>
<dbReference type="AlphaFoldDB" id="A0A9Q8LCF1"/>
<feature type="compositionally biased region" description="Low complexity" evidence="13">
    <location>
        <begin position="126"/>
        <end position="140"/>
    </location>
</feature>
<sequence length="478" mass="49698">MVSYVFAAAFAAGLVSAGSPHVHQRHAALHKAPSYDAPKFPVPEKANATCGCTTYTTTWYGEATLGPPAPVEVKKTTTILNIVTTTATIYAAHPSSSTTSEAPKQPPVYAPKPEEQKSSTSAAPVAPTYAAKPQAPAAKPEAPPSYNAPAPKQPPVYAPKPEEQKSSTSAAPVAPTYAAKPQAPAAKPEAPPSYNAPAPKNNGGKSPITPSGNKWAMTYTPYTDSGACKDTSSVHADIASIKAMGFNTVRLYATDCSGVQNVGSACTSVGMNLIMGIYIDAAGLLPAYAQLSELTAWGKTNGWDKVEMVVAGNEAVFNGFCSAADLANFINDVKTAFKAAGYSGPVTTTEPLNIIQENAATFCPVVDVIAANLHPFFNGGVAAADAGEFVKSQMDLLSQACHGEKEAYCLETGWPSEGNANGAAIPGVSEQKQAVDSIVSVIGGKCAIFSFENDGWKHPGDLNVEQHFGCSSIFKDLF</sequence>
<keyword evidence="7" id="KW-0326">Glycosidase</keyword>
<name>A0A9Q8LCF1_PASFU</name>
<evidence type="ECO:0000256" key="4">
    <source>
        <dbReference type="ARBA" id="ARBA00022525"/>
    </source>
</evidence>
<evidence type="ECO:0000313" key="16">
    <source>
        <dbReference type="Proteomes" id="UP000756132"/>
    </source>
</evidence>
<reference evidence="15" key="1">
    <citation type="submission" date="2021-12" db="EMBL/GenBank/DDBJ databases">
        <authorList>
            <person name="Zaccaron A."/>
            <person name="Stergiopoulos I."/>
        </authorList>
    </citation>
    <scope>NUCLEOTIDE SEQUENCE</scope>
    <source>
        <strain evidence="15">Race5_Kim</strain>
    </source>
</reference>
<evidence type="ECO:0000256" key="1">
    <source>
        <dbReference type="ARBA" id="ARBA00004191"/>
    </source>
</evidence>